<dbReference type="InterPro" id="IPR003343">
    <property type="entry name" value="Big_2"/>
</dbReference>
<dbReference type="InterPro" id="IPR008965">
    <property type="entry name" value="CBM2/CBM3_carb-bd_dom_sf"/>
</dbReference>
<dbReference type="SUPFAM" id="SSF49373">
    <property type="entry name" value="Invasin/intimin cell-adhesion fragments"/>
    <property type="match status" value="1"/>
</dbReference>
<dbReference type="InterPro" id="IPR046780">
    <property type="entry name" value="aBig_2"/>
</dbReference>
<dbReference type="PROSITE" id="PS51272">
    <property type="entry name" value="SLH"/>
    <property type="match status" value="3"/>
</dbReference>
<evidence type="ECO:0000313" key="5">
    <source>
        <dbReference type="Proteomes" id="UP001595715"/>
    </source>
</evidence>
<dbReference type="RefSeq" id="WP_377717976.1">
    <property type="nucleotide sequence ID" value="NZ_JBHSAM010000015.1"/>
</dbReference>
<proteinExistence type="predicted"/>
<feature type="chain" id="PRO_5045613229" evidence="2">
    <location>
        <begin position="43"/>
        <end position="1240"/>
    </location>
</feature>
<keyword evidence="2" id="KW-0732">Signal</keyword>
<evidence type="ECO:0000313" key="4">
    <source>
        <dbReference type="EMBL" id="MFC4099287.1"/>
    </source>
</evidence>
<reference evidence="5" key="1">
    <citation type="journal article" date="2019" name="Int. J. Syst. Evol. Microbiol.">
        <title>The Global Catalogue of Microorganisms (GCM) 10K type strain sequencing project: providing services to taxonomists for standard genome sequencing and annotation.</title>
        <authorList>
            <consortium name="The Broad Institute Genomics Platform"/>
            <consortium name="The Broad Institute Genome Sequencing Center for Infectious Disease"/>
            <person name="Wu L."/>
            <person name="Ma J."/>
        </authorList>
    </citation>
    <scope>NUCLEOTIDE SEQUENCE [LARGE SCALE GENOMIC DNA]</scope>
    <source>
        <strain evidence="5">IBRC-M 10987</strain>
    </source>
</reference>
<dbReference type="PANTHER" id="PTHR43308">
    <property type="entry name" value="OUTER MEMBRANE PROTEIN ALPHA-RELATED"/>
    <property type="match status" value="1"/>
</dbReference>
<name>A0ABV8JWG6_9BACL</name>
<dbReference type="Pfam" id="PF20578">
    <property type="entry name" value="aBig_2"/>
    <property type="match status" value="7"/>
</dbReference>
<keyword evidence="5" id="KW-1185">Reference proteome</keyword>
<organism evidence="4 5">
    <name type="scientific">Paenibacillus xanthanilyticus</name>
    <dbReference type="NCBI Taxonomy" id="1783531"/>
    <lineage>
        <taxon>Bacteria</taxon>
        <taxon>Bacillati</taxon>
        <taxon>Bacillota</taxon>
        <taxon>Bacilli</taxon>
        <taxon>Bacillales</taxon>
        <taxon>Paenibacillaceae</taxon>
        <taxon>Paenibacillus</taxon>
    </lineage>
</organism>
<dbReference type="Pfam" id="PF00395">
    <property type="entry name" value="SLH"/>
    <property type="match status" value="3"/>
</dbReference>
<feature type="region of interest" description="Disordered" evidence="1">
    <location>
        <begin position="997"/>
        <end position="1024"/>
    </location>
</feature>
<feature type="domain" description="SLH" evidence="3">
    <location>
        <begin position="1111"/>
        <end position="1174"/>
    </location>
</feature>
<gene>
    <name evidence="4" type="ORF">ACFOZ8_06385</name>
</gene>
<dbReference type="InterPro" id="IPR001119">
    <property type="entry name" value="SLH_dom"/>
</dbReference>
<dbReference type="InterPro" id="IPR051465">
    <property type="entry name" value="Cell_Envelope_Struct_Comp"/>
</dbReference>
<dbReference type="EMBL" id="JBHSAM010000015">
    <property type="protein sequence ID" value="MFC4099287.1"/>
    <property type="molecule type" value="Genomic_DNA"/>
</dbReference>
<evidence type="ECO:0000256" key="1">
    <source>
        <dbReference type="SAM" id="MobiDB-lite"/>
    </source>
</evidence>
<dbReference type="Gene3D" id="2.60.40.680">
    <property type="match status" value="1"/>
</dbReference>
<feature type="signal peptide" evidence="2">
    <location>
        <begin position="1"/>
        <end position="42"/>
    </location>
</feature>
<comment type="caution">
    <text evidence="4">The sequence shown here is derived from an EMBL/GenBank/DDBJ whole genome shotgun (WGS) entry which is preliminary data.</text>
</comment>
<dbReference type="Pfam" id="PF02368">
    <property type="entry name" value="Big_2"/>
    <property type="match status" value="1"/>
</dbReference>
<dbReference type="Gene3D" id="2.60.40.1080">
    <property type="match status" value="1"/>
</dbReference>
<dbReference type="Proteomes" id="UP001595715">
    <property type="component" value="Unassembled WGS sequence"/>
</dbReference>
<evidence type="ECO:0000256" key="2">
    <source>
        <dbReference type="SAM" id="SignalP"/>
    </source>
</evidence>
<dbReference type="InterPro" id="IPR008964">
    <property type="entry name" value="Invasin/intimin_cell_adhesion"/>
</dbReference>
<evidence type="ECO:0000259" key="3">
    <source>
        <dbReference type="PROSITE" id="PS51272"/>
    </source>
</evidence>
<feature type="domain" description="SLH" evidence="3">
    <location>
        <begin position="1175"/>
        <end position="1236"/>
    </location>
</feature>
<dbReference type="SUPFAM" id="SSF49384">
    <property type="entry name" value="Carbohydrate-binding domain"/>
    <property type="match status" value="1"/>
</dbReference>
<dbReference type="PANTHER" id="PTHR43308:SF5">
    <property type="entry name" value="S-LAYER PROTEIN _ PEPTIDOGLYCAN ENDO-BETA-N-ACETYLGLUCOSAMINIDASE"/>
    <property type="match status" value="1"/>
</dbReference>
<feature type="domain" description="SLH" evidence="3">
    <location>
        <begin position="1052"/>
        <end position="1110"/>
    </location>
</feature>
<accession>A0ABV8JWG6</accession>
<sequence>MVSKKASINSLKNMLKAAPKTVISSALIASIVASAFSGVAGATPLPNMTVEVTTDKATYAPGDEVIVSVKLKDIGNVDPSGLWSESVAVLYDASVFDSTPYTQTSSGVQEFTAGNFTKGNLVADETKYDFYTPTVVTSANDPDVPSGMNEVRLVVMDQSVGSNPIPATDQVIATFKLRVKADAPDGTVEFDFRDAYTQMVLNNNGDPDPNLYVDSNRVTEVHATPQVQLPPSDSDLVAAARGALAIGYTGSDSAASVTGNLTLPTLAGTSNDVTVSWTSSDPAFVANNGTVTRPTFAQGNQSVTLTATLSKNGVSDTKPFVLTLPALNQTDAEAVAADKAALSVGYAAGDSATSVTQSITLPPAGTNGTTITWTSDKAAVVAADGTVTRPSFAQGNQSVKLTATIERNGVSETREFPILVLASAMTDAEAVAADKAVLAVGYVAGDSATGVTQGITLPPAGTNGTTITWTSDNTAVVAADGTVTRPTFAQGNQSVKLTATIERNGVSETREFPILVLASAMTDAEAVAADKAALAVGYAAGDSATSVTQGITLPPAGTNGTIITWASDNAAVVAADGTVTRPTFAQGNQSVKLTATIERNGVSETREFPILVLASAMTDAEAVAADKAALAVGYAAGDSATGVTQGITLPTVGTNGTTITWTSDNTAVVAADGTVTRPSFAQGNQSVKLTATIERNGVSETREFPILVLASAMTDAEAVAADKAALAVGYVTGDSEAGVSSNVGLLSTGSNGTQITWSSNNIAIISDNGTVVRPSYTEGPQDVVLTATIAKGTVSEARTFTLKVLPQSQTDQEAVAAAKAALAITFAQGDSEASVTQNVTLPAAGIDGTTITWSSDLQTTLTNAGQVARPAYTASDIPVTLTATIVKNGVQDTRVFTVTVLKQAAPSLLSMTATPAVLNMDIGSTITLTLTGHYDDAGTNALAASSLNWVVANPQIAGINAAGLVTALQAGATTITGTLNGITVTIPVTVTVQVTAPSVPTPTTPTEPVKPTVPQEPTPAPQPADVFKSEIVNNKEVVSALAAKVEEAKKDPAPTQPADIKGHWAEQAVQKLANLGAVNGYADGTIRPDSDITRGEFAMIISRVFTLSTSQSPVALNDVSNHWAKSAIEALASAGVIKGYGNGSFKPDKTITREEMVAIISRIINMDHVAKDTTKGNFNDTAKSFAADAIKQSAEAGIINGKEKDKFDPKSNATRAEALVLILNTLNLNPDVKTLLESLN</sequence>
<protein>
    <submittedName>
        <fullName evidence="4">Immunoglobulin-like domain-containing protein</fullName>
    </submittedName>
</protein>